<dbReference type="KEGG" id="pvac:HC248_00982"/>
<evidence type="ECO:0000313" key="1">
    <source>
        <dbReference type="EMBL" id="QJC55700.1"/>
    </source>
</evidence>
<protein>
    <submittedName>
        <fullName evidence="1">Uncharacterized protein</fullName>
    </submittedName>
</protein>
<dbReference type="AlphaFoldDB" id="A0A6H2H792"/>
<keyword evidence="2" id="KW-1185">Reference proteome</keyword>
<proteinExistence type="predicted"/>
<sequence>MPVFYKPVKGAGFVMFAALNPAREISAQSFLYAL</sequence>
<organism evidence="1 2">
    <name type="scientific">Polaromonas vacuolata</name>
    <dbReference type="NCBI Taxonomy" id="37448"/>
    <lineage>
        <taxon>Bacteria</taxon>
        <taxon>Pseudomonadati</taxon>
        <taxon>Pseudomonadota</taxon>
        <taxon>Betaproteobacteria</taxon>
        <taxon>Burkholderiales</taxon>
        <taxon>Comamonadaceae</taxon>
        <taxon>Polaromonas</taxon>
    </lineage>
</organism>
<gene>
    <name evidence="1" type="ORF">HC248_00982</name>
</gene>
<reference evidence="1 2" key="1">
    <citation type="submission" date="2020-04" db="EMBL/GenBank/DDBJ databases">
        <title>Complete genome of a Psychrophilic, Marine, Gas Vacuolate Bacterium Polaromonas vacuolata KCTC 22033T.</title>
        <authorList>
            <person name="Hwang K."/>
            <person name="Kim K.M."/>
        </authorList>
    </citation>
    <scope>NUCLEOTIDE SEQUENCE [LARGE SCALE GENOMIC DNA]</scope>
    <source>
        <strain evidence="1 2">KCTC 22033</strain>
    </source>
</reference>
<dbReference type="Proteomes" id="UP000502041">
    <property type="component" value="Chromosome"/>
</dbReference>
<evidence type="ECO:0000313" key="2">
    <source>
        <dbReference type="Proteomes" id="UP000502041"/>
    </source>
</evidence>
<name>A0A6H2H792_9BURK</name>
<accession>A0A6H2H792</accession>
<dbReference type="EMBL" id="CP051461">
    <property type="protein sequence ID" value="QJC55700.1"/>
    <property type="molecule type" value="Genomic_DNA"/>
</dbReference>